<dbReference type="EMBL" id="MNCJ02000318">
    <property type="protein sequence ID" value="KAF5814680.1"/>
    <property type="molecule type" value="Genomic_DNA"/>
</dbReference>
<evidence type="ECO:0000313" key="1">
    <source>
        <dbReference type="EMBL" id="KAF5814680.1"/>
    </source>
</evidence>
<reference evidence="1 3" key="1">
    <citation type="journal article" date="2017" name="Nature">
        <title>The sunflower genome provides insights into oil metabolism, flowering and Asterid evolution.</title>
        <authorList>
            <person name="Badouin H."/>
            <person name="Gouzy J."/>
            <person name="Grassa C.J."/>
            <person name="Murat F."/>
            <person name="Staton S.E."/>
            <person name="Cottret L."/>
            <person name="Lelandais-Briere C."/>
            <person name="Owens G.L."/>
            <person name="Carrere S."/>
            <person name="Mayjonade B."/>
            <person name="Legrand L."/>
            <person name="Gill N."/>
            <person name="Kane N.C."/>
            <person name="Bowers J.E."/>
            <person name="Hubner S."/>
            <person name="Bellec A."/>
            <person name="Berard A."/>
            <person name="Berges H."/>
            <person name="Blanchet N."/>
            <person name="Boniface M.C."/>
            <person name="Brunel D."/>
            <person name="Catrice O."/>
            <person name="Chaidir N."/>
            <person name="Claudel C."/>
            <person name="Donnadieu C."/>
            <person name="Faraut T."/>
            <person name="Fievet G."/>
            <person name="Helmstetter N."/>
            <person name="King M."/>
            <person name="Knapp S.J."/>
            <person name="Lai Z."/>
            <person name="Le Paslier M.C."/>
            <person name="Lippi Y."/>
            <person name="Lorenzon L."/>
            <person name="Mandel J.R."/>
            <person name="Marage G."/>
            <person name="Marchand G."/>
            <person name="Marquand E."/>
            <person name="Bret-Mestries E."/>
            <person name="Morien E."/>
            <person name="Nambeesan S."/>
            <person name="Nguyen T."/>
            <person name="Pegot-Espagnet P."/>
            <person name="Pouilly N."/>
            <person name="Raftis F."/>
            <person name="Sallet E."/>
            <person name="Schiex T."/>
            <person name="Thomas J."/>
            <person name="Vandecasteele C."/>
            <person name="Vares D."/>
            <person name="Vear F."/>
            <person name="Vautrin S."/>
            <person name="Crespi M."/>
            <person name="Mangin B."/>
            <person name="Burke J.M."/>
            <person name="Salse J."/>
            <person name="Munos S."/>
            <person name="Vincourt P."/>
            <person name="Rieseberg L.H."/>
            <person name="Langlade N.B."/>
        </authorList>
    </citation>
    <scope>NUCLEOTIDE SEQUENCE [LARGE SCALE GENOMIC DNA]</scope>
    <source>
        <strain evidence="3">cv. SF193</strain>
        <tissue evidence="1">Leaves</tissue>
    </source>
</reference>
<evidence type="ECO:0000313" key="2">
    <source>
        <dbReference type="EMBL" id="OTG15173.1"/>
    </source>
</evidence>
<dbReference type="InParanoid" id="A0A251TWQ7"/>
<keyword evidence="3" id="KW-1185">Reference proteome</keyword>
<dbReference type="Gramene" id="mRNA:HanXRQr2_Chr03g0113811">
    <property type="protein sequence ID" value="mRNA:HanXRQr2_Chr03g0113811"/>
    <property type="gene ID" value="HanXRQr2_Chr03g0113811"/>
</dbReference>
<protein>
    <submittedName>
        <fullName evidence="2">Uncharacterized protein</fullName>
    </submittedName>
</protein>
<dbReference type="AlphaFoldDB" id="A0A251TWQ7"/>
<name>A0A251TWQ7_HELAN</name>
<accession>A0A251TWQ7</accession>
<reference evidence="2" key="2">
    <citation type="submission" date="2017-02" db="EMBL/GenBank/DDBJ databases">
        <title>Sunflower complete genome.</title>
        <authorList>
            <person name="Langlade N."/>
            <person name="Munos S."/>
        </authorList>
    </citation>
    <scope>NUCLEOTIDE SEQUENCE [LARGE SCALE GENOMIC DNA]</scope>
    <source>
        <tissue evidence="2">Leaves</tissue>
    </source>
</reference>
<dbReference type="Proteomes" id="UP000215914">
    <property type="component" value="Chromosome 9"/>
</dbReference>
<sequence length="152" mass="17866">MSSTRVASNNGCFRRTHVRSASPRLQNERFKRRFLLKITITSSYWIGSRIMKDLQKKKLNNAAQSHPLVAHLHLNQAFTLCRGYFAKETTHLRLCTDYTIACLHKQRNGLPLKNLQLMGNRMLMTGSCTHKRLKFCSLHYKQHHDRLMTNYY</sequence>
<evidence type="ECO:0000313" key="3">
    <source>
        <dbReference type="Proteomes" id="UP000215914"/>
    </source>
</evidence>
<proteinExistence type="predicted"/>
<organism evidence="2 3">
    <name type="scientific">Helianthus annuus</name>
    <name type="common">Common sunflower</name>
    <dbReference type="NCBI Taxonomy" id="4232"/>
    <lineage>
        <taxon>Eukaryota</taxon>
        <taxon>Viridiplantae</taxon>
        <taxon>Streptophyta</taxon>
        <taxon>Embryophyta</taxon>
        <taxon>Tracheophyta</taxon>
        <taxon>Spermatophyta</taxon>
        <taxon>Magnoliopsida</taxon>
        <taxon>eudicotyledons</taxon>
        <taxon>Gunneridae</taxon>
        <taxon>Pentapetalae</taxon>
        <taxon>asterids</taxon>
        <taxon>campanulids</taxon>
        <taxon>Asterales</taxon>
        <taxon>Asteraceae</taxon>
        <taxon>Asteroideae</taxon>
        <taxon>Heliantheae alliance</taxon>
        <taxon>Heliantheae</taxon>
        <taxon>Helianthus</taxon>
    </lineage>
</organism>
<gene>
    <name evidence="2" type="ORF">HannXRQ_Chr09g0257561</name>
    <name evidence="1" type="ORF">HanXRQr2_Chr03g0113811</name>
</gene>
<dbReference type="EMBL" id="CM007898">
    <property type="protein sequence ID" value="OTG15173.1"/>
    <property type="molecule type" value="Genomic_DNA"/>
</dbReference>
<reference evidence="1" key="3">
    <citation type="submission" date="2020-06" db="EMBL/GenBank/DDBJ databases">
        <title>Helianthus annuus Genome sequencing and assembly Release 2.</title>
        <authorList>
            <person name="Gouzy J."/>
            <person name="Langlade N."/>
            <person name="Munos S."/>
        </authorList>
    </citation>
    <scope>NUCLEOTIDE SEQUENCE</scope>
    <source>
        <tissue evidence="1">Leaves</tissue>
    </source>
</reference>